<evidence type="ECO:0000313" key="3">
    <source>
        <dbReference type="EMBL" id="KAK0507794.1"/>
    </source>
</evidence>
<dbReference type="Proteomes" id="UP001166286">
    <property type="component" value="Unassembled WGS sequence"/>
</dbReference>
<proteinExistence type="predicted"/>
<evidence type="ECO:0000313" key="4">
    <source>
        <dbReference type="Proteomes" id="UP001166286"/>
    </source>
</evidence>
<accession>A0AA39V1U1</accession>
<gene>
    <name evidence="3" type="ORF">JMJ35_009683</name>
</gene>
<organism evidence="3 4">
    <name type="scientific">Cladonia borealis</name>
    <dbReference type="NCBI Taxonomy" id="184061"/>
    <lineage>
        <taxon>Eukaryota</taxon>
        <taxon>Fungi</taxon>
        <taxon>Dikarya</taxon>
        <taxon>Ascomycota</taxon>
        <taxon>Pezizomycotina</taxon>
        <taxon>Lecanoromycetes</taxon>
        <taxon>OSLEUM clade</taxon>
        <taxon>Lecanoromycetidae</taxon>
        <taxon>Lecanorales</taxon>
        <taxon>Lecanorineae</taxon>
        <taxon>Cladoniaceae</taxon>
        <taxon>Cladonia</taxon>
    </lineage>
</organism>
<dbReference type="EMBL" id="JAFEKC020000022">
    <property type="protein sequence ID" value="KAK0507794.1"/>
    <property type="molecule type" value="Genomic_DNA"/>
</dbReference>
<dbReference type="Pfam" id="PF14479">
    <property type="entry name" value="HeLo"/>
    <property type="match status" value="1"/>
</dbReference>
<keyword evidence="4" id="KW-1185">Reference proteome</keyword>
<feature type="compositionally biased region" description="Basic and acidic residues" evidence="1">
    <location>
        <begin position="147"/>
        <end position="160"/>
    </location>
</feature>
<comment type="caution">
    <text evidence="3">The sequence shown here is derived from an EMBL/GenBank/DDBJ whole genome shotgun (WGS) entry which is preliminary data.</text>
</comment>
<protein>
    <recommendedName>
        <fullName evidence="2">Prion-inhibition and propagation HeLo domain-containing protein</fullName>
    </recommendedName>
</protein>
<evidence type="ECO:0000256" key="1">
    <source>
        <dbReference type="SAM" id="MobiDB-lite"/>
    </source>
</evidence>
<reference evidence="3" key="1">
    <citation type="submission" date="2023-03" db="EMBL/GenBank/DDBJ databases">
        <title>Complete genome of Cladonia borealis.</title>
        <authorList>
            <person name="Park H."/>
        </authorList>
    </citation>
    <scope>NUCLEOTIDE SEQUENCE</scope>
    <source>
        <strain evidence="3">ANT050790</strain>
    </source>
</reference>
<dbReference type="InterPro" id="IPR038305">
    <property type="entry name" value="HeLo_sf"/>
</dbReference>
<dbReference type="AlphaFoldDB" id="A0AA39V1U1"/>
<feature type="domain" description="Prion-inhibition and propagation HeLo" evidence="2">
    <location>
        <begin position="6"/>
        <end position="147"/>
    </location>
</feature>
<feature type="compositionally biased region" description="Low complexity" evidence="1">
    <location>
        <begin position="115"/>
        <end position="144"/>
    </location>
</feature>
<name>A0AA39V1U1_9LECA</name>
<dbReference type="InterPro" id="IPR029498">
    <property type="entry name" value="HeLo_dom"/>
</dbReference>
<dbReference type="Gene3D" id="1.20.120.1020">
    <property type="entry name" value="Prion-inhibition and propagation, HeLo domain"/>
    <property type="match status" value="1"/>
</dbReference>
<sequence length="615" mass="69199">MVDPVGATLGSIGLLLPIYDACDRLFHGYKLTQCFGDDFHLAQVRFYQQYSRLHETSQRKIIDLDKFNDPRDMYNKDHEITSMIIETLSAMRVQFEKGHKILEKYDQQERGQANSLTSSGTTATVGTSSQESTPTTTTTTPASSRADITDTKTTLKDEKRRVSIGGQNGVIGRGWFRKMARITSAGTAASAPTPKIDHVPPWLNSGAVNARTKQNDEKAQQMGINTSFLRKVVWAKEHKEAFNEIINLLRSNNEYLEIILAFKPTQDMSRLVNPPEETSPWLRETRTVQGALKRLHEALKNMNTGKDTRDPWQLSIQLMTDYSDNRDYVVGMLNKLPLRDKAYYFNIQKHKSSQASASFMLAETVAEIPCQPKENLALLGDYSAWHLDQAQSLREKTAVEGFKPLGIVWVNEEDQHWLYHAESQEAHCSRTLATILREEAIQDRIDTRTRILLACLVAISYIHYSLVRSSCKEIEISSFRFFESAEDDEERKNDDPLILKPYLSIGFGQKRLVRLGAQSGVSSSKTSYIVGLGVLLYQIGCCVALDYSLGALREAKERASNDLHQLDRKVSGRYAELVQSCLQYPVAGIGSCAASADRFVEGIVAGLFKLQEELC</sequence>
<feature type="region of interest" description="Disordered" evidence="1">
    <location>
        <begin position="107"/>
        <end position="160"/>
    </location>
</feature>
<evidence type="ECO:0000259" key="2">
    <source>
        <dbReference type="Pfam" id="PF14479"/>
    </source>
</evidence>